<evidence type="ECO:0000256" key="5">
    <source>
        <dbReference type="ARBA" id="ARBA00022884"/>
    </source>
</evidence>
<evidence type="ECO:0000256" key="3">
    <source>
        <dbReference type="ARBA" id="ARBA00021414"/>
    </source>
</evidence>
<dbReference type="InterPro" id="IPR035979">
    <property type="entry name" value="RBD_domain_sf"/>
</dbReference>
<protein>
    <recommendedName>
        <fullName evidence="3">Cold-inducible RNA-binding protein</fullName>
    </recommendedName>
    <alternativeName>
        <fullName evidence="9">Glycine-rich RNA-binding protein CIRP</fullName>
    </alternativeName>
</protein>
<name>A0AB34GTQ3_ESCRO</name>
<dbReference type="InterPro" id="IPR050441">
    <property type="entry name" value="RBM"/>
</dbReference>
<dbReference type="InterPro" id="IPR000504">
    <property type="entry name" value="RRM_dom"/>
</dbReference>
<reference evidence="13 14" key="1">
    <citation type="submission" date="2022-11" db="EMBL/GenBank/DDBJ databases">
        <title>Whole genome sequence of Eschrichtius robustus ER-17-0199.</title>
        <authorList>
            <person name="Bruniche-Olsen A."/>
            <person name="Black A.N."/>
            <person name="Fields C.J."/>
            <person name="Walden K."/>
            <person name="Dewoody J.A."/>
        </authorList>
    </citation>
    <scope>NUCLEOTIDE SEQUENCE [LARGE SCALE GENOMIC DNA]</scope>
    <source>
        <strain evidence="13">ER-17-0199</strain>
        <tissue evidence="13">Blubber</tissue>
    </source>
</reference>
<keyword evidence="4" id="KW-0963">Cytoplasm</keyword>
<feature type="compositionally biased region" description="Gly residues" evidence="11">
    <location>
        <begin position="250"/>
        <end position="261"/>
    </location>
</feature>
<organism evidence="13 14">
    <name type="scientific">Eschrichtius robustus</name>
    <name type="common">California gray whale</name>
    <name type="synonym">Eschrichtius gibbosus</name>
    <dbReference type="NCBI Taxonomy" id="9764"/>
    <lineage>
        <taxon>Eukaryota</taxon>
        <taxon>Metazoa</taxon>
        <taxon>Chordata</taxon>
        <taxon>Craniata</taxon>
        <taxon>Vertebrata</taxon>
        <taxon>Euteleostomi</taxon>
        <taxon>Mammalia</taxon>
        <taxon>Eutheria</taxon>
        <taxon>Laurasiatheria</taxon>
        <taxon>Artiodactyla</taxon>
        <taxon>Whippomorpha</taxon>
        <taxon>Cetacea</taxon>
        <taxon>Mysticeti</taxon>
        <taxon>Eschrichtiidae</taxon>
        <taxon>Eschrichtius</taxon>
    </lineage>
</organism>
<dbReference type="SUPFAM" id="SSF54928">
    <property type="entry name" value="RNA-binding domain, RBD"/>
    <property type="match status" value="1"/>
</dbReference>
<feature type="domain" description="RRM" evidence="12">
    <location>
        <begin position="111"/>
        <end position="220"/>
    </location>
</feature>
<dbReference type="GO" id="GO:0009409">
    <property type="term" value="P:response to cold"/>
    <property type="evidence" value="ECO:0007669"/>
    <property type="project" value="UniProtKB-ARBA"/>
</dbReference>
<dbReference type="PANTHER" id="PTHR48034">
    <property type="entry name" value="TRANSFORMER-2 SEX-DETERMINING PROTEIN-RELATED"/>
    <property type="match status" value="1"/>
</dbReference>
<dbReference type="GO" id="GO:0005737">
    <property type="term" value="C:cytoplasm"/>
    <property type="evidence" value="ECO:0007669"/>
    <property type="project" value="UniProtKB-SubCell"/>
</dbReference>
<dbReference type="Gene3D" id="3.30.70.330">
    <property type="match status" value="1"/>
</dbReference>
<feature type="compositionally biased region" description="Low complexity" evidence="11">
    <location>
        <begin position="274"/>
        <end position="304"/>
    </location>
</feature>
<dbReference type="Proteomes" id="UP001159641">
    <property type="component" value="Unassembled WGS sequence"/>
</dbReference>
<evidence type="ECO:0000256" key="6">
    <source>
        <dbReference type="ARBA" id="ARBA00023016"/>
    </source>
</evidence>
<keyword evidence="14" id="KW-1185">Reference proteome</keyword>
<evidence type="ECO:0000256" key="1">
    <source>
        <dbReference type="ARBA" id="ARBA00004496"/>
    </source>
</evidence>
<feature type="region of interest" description="Disordered" evidence="11">
    <location>
        <begin position="1"/>
        <end position="103"/>
    </location>
</feature>
<feature type="compositionally biased region" description="Low complexity" evidence="11">
    <location>
        <begin position="7"/>
        <end position="16"/>
    </location>
</feature>
<dbReference type="PROSITE" id="PS50102">
    <property type="entry name" value="RRM"/>
    <property type="match status" value="1"/>
</dbReference>
<evidence type="ECO:0000256" key="10">
    <source>
        <dbReference type="PROSITE-ProRule" id="PRU00176"/>
    </source>
</evidence>
<evidence type="ECO:0000259" key="12">
    <source>
        <dbReference type="PROSITE" id="PS50102"/>
    </source>
</evidence>
<evidence type="ECO:0000256" key="4">
    <source>
        <dbReference type="ARBA" id="ARBA00022490"/>
    </source>
</evidence>
<comment type="subcellular location">
    <subcellularLocation>
        <location evidence="1">Cytoplasm</location>
    </subcellularLocation>
    <subcellularLocation>
        <location evidence="2">Nucleus</location>
        <location evidence="2">Nucleoplasm</location>
    </subcellularLocation>
</comment>
<dbReference type="GO" id="GO:0003723">
    <property type="term" value="F:RNA binding"/>
    <property type="evidence" value="ECO:0007669"/>
    <property type="project" value="UniProtKB-UniRule"/>
</dbReference>
<dbReference type="InterPro" id="IPR034278">
    <property type="entry name" value="RBM3/CIRBP_RRM"/>
</dbReference>
<comment type="subunit">
    <text evidence="8">Interacts with EIF4G1. Associates with ribosomes.</text>
</comment>
<dbReference type="FunFam" id="3.30.70.330:FF:000174">
    <property type="entry name" value="cold-inducible RNA-binding protein isoform X2"/>
    <property type="match status" value="1"/>
</dbReference>
<keyword evidence="6" id="KW-0346">Stress response</keyword>
<dbReference type="SMART" id="SM00360">
    <property type="entry name" value="RRM"/>
    <property type="match status" value="1"/>
</dbReference>
<feature type="compositionally biased region" description="Gly residues" evidence="11">
    <location>
        <begin position="31"/>
        <end position="45"/>
    </location>
</feature>
<gene>
    <name evidence="13" type="ORF">J1605_010056</name>
</gene>
<keyword evidence="5 10" id="KW-0694">RNA-binding</keyword>
<evidence type="ECO:0000313" key="14">
    <source>
        <dbReference type="Proteomes" id="UP001159641"/>
    </source>
</evidence>
<feature type="region of interest" description="Disordered" evidence="11">
    <location>
        <begin position="208"/>
        <end position="304"/>
    </location>
</feature>
<dbReference type="EMBL" id="JAIQCJ010002108">
    <property type="protein sequence ID" value="KAJ8782532.1"/>
    <property type="molecule type" value="Genomic_DNA"/>
</dbReference>
<accession>A0AB34GTQ3</accession>
<keyword evidence="7" id="KW-0539">Nucleus</keyword>
<feature type="compositionally biased region" description="Gly residues" evidence="11">
    <location>
        <begin position="229"/>
        <end position="242"/>
    </location>
</feature>
<evidence type="ECO:0000256" key="8">
    <source>
        <dbReference type="ARBA" id="ARBA00025992"/>
    </source>
</evidence>
<comment type="caution">
    <text evidence="13">The sequence shown here is derived from an EMBL/GenBank/DDBJ whole genome shotgun (WGS) entry which is preliminary data.</text>
</comment>
<sequence length="304" mass="31907">MPDSVVRALAAPAPRARGGGRPVAGRRRRGGGGTPLGGGGAGAGPGCSPPRRRRGAAETGPNRGRRASPVGQGIRERDTAAKWRPRARSCAQRNGGSAECPDGAAMASDEGKLFVGGLSFDTNEQSLEQVFSKYGQISEVVVVKDRETQRSRGFGFVTFENIDDAKDAMMAMNGKVRAGCSGVQWVRATDRGREVQRLTMSTSGLQSVDGRQIRVDQAGKSSDNRSRGYRGGSAGGRGFFRGGRGRGRGFSRGGGDRGYGGSRFESRSGGYGGSRDYYSSRSQGGSCGDRSSGGSYRDSYDSYG</sequence>
<evidence type="ECO:0000256" key="11">
    <source>
        <dbReference type="SAM" id="MobiDB-lite"/>
    </source>
</evidence>
<dbReference type="CDD" id="cd12449">
    <property type="entry name" value="RRM_CIRBP_RBM3"/>
    <property type="match status" value="1"/>
</dbReference>
<dbReference type="Pfam" id="PF00076">
    <property type="entry name" value="RRM_1"/>
    <property type="match status" value="1"/>
</dbReference>
<evidence type="ECO:0000256" key="2">
    <source>
        <dbReference type="ARBA" id="ARBA00004642"/>
    </source>
</evidence>
<proteinExistence type="predicted"/>
<dbReference type="InterPro" id="IPR012677">
    <property type="entry name" value="Nucleotide-bd_a/b_plait_sf"/>
</dbReference>
<dbReference type="AlphaFoldDB" id="A0AB34GTQ3"/>
<evidence type="ECO:0000313" key="13">
    <source>
        <dbReference type="EMBL" id="KAJ8782532.1"/>
    </source>
</evidence>
<evidence type="ECO:0000256" key="7">
    <source>
        <dbReference type="ARBA" id="ARBA00023242"/>
    </source>
</evidence>
<dbReference type="GO" id="GO:0005654">
    <property type="term" value="C:nucleoplasm"/>
    <property type="evidence" value="ECO:0007669"/>
    <property type="project" value="UniProtKB-SubCell"/>
</dbReference>
<evidence type="ECO:0000256" key="9">
    <source>
        <dbReference type="ARBA" id="ARBA00030301"/>
    </source>
</evidence>